<dbReference type="Gene3D" id="3.30.1010.10">
    <property type="entry name" value="Phosphatidylinositol 3-kinase Catalytic Subunit, Chain A, domain 4"/>
    <property type="match status" value="1"/>
</dbReference>
<keyword evidence="2" id="KW-1185">Reference proteome</keyword>
<dbReference type="InterPro" id="IPR040067">
    <property type="entry name" value="WDR47"/>
</dbReference>
<evidence type="ECO:0000256" key="1">
    <source>
        <dbReference type="SAM" id="MobiDB-lite"/>
    </source>
</evidence>
<feature type="compositionally biased region" description="Basic and acidic residues" evidence="1">
    <location>
        <begin position="128"/>
        <end position="153"/>
    </location>
</feature>
<name>A0A3Q0IQW1_DIACI</name>
<dbReference type="KEGG" id="dci:108251946"/>
<feature type="region of interest" description="Disordered" evidence="1">
    <location>
        <begin position="109"/>
        <end position="231"/>
    </location>
</feature>
<reference evidence="3" key="1">
    <citation type="submission" date="2025-08" db="UniProtKB">
        <authorList>
            <consortium name="RefSeq"/>
        </authorList>
    </citation>
    <scope>IDENTIFICATION</scope>
</reference>
<organism evidence="2 3">
    <name type="scientific">Diaphorina citri</name>
    <name type="common">Asian citrus psyllid</name>
    <dbReference type="NCBI Taxonomy" id="121845"/>
    <lineage>
        <taxon>Eukaryota</taxon>
        <taxon>Metazoa</taxon>
        <taxon>Ecdysozoa</taxon>
        <taxon>Arthropoda</taxon>
        <taxon>Hexapoda</taxon>
        <taxon>Insecta</taxon>
        <taxon>Pterygota</taxon>
        <taxon>Neoptera</taxon>
        <taxon>Paraneoptera</taxon>
        <taxon>Hemiptera</taxon>
        <taxon>Sternorrhyncha</taxon>
        <taxon>Psylloidea</taxon>
        <taxon>Psyllidae</taxon>
        <taxon>Diaphorininae</taxon>
        <taxon>Diaphorina</taxon>
    </lineage>
</organism>
<dbReference type="GeneID" id="108251946"/>
<dbReference type="PaxDb" id="121845-A0A3Q0IQW1"/>
<dbReference type="Proteomes" id="UP000079169">
    <property type="component" value="Unplaced"/>
</dbReference>
<gene>
    <name evidence="3" type="primary">LOC108251946</name>
</gene>
<feature type="compositionally biased region" description="Basic and acidic residues" evidence="1">
    <location>
        <begin position="178"/>
        <end position="188"/>
    </location>
</feature>
<dbReference type="STRING" id="121845.A0A3Q0IQW1"/>
<dbReference type="RefSeq" id="XP_026676730.1">
    <property type="nucleotide sequence ID" value="XM_026820929.1"/>
</dbReference>
<evidence type="ECO:0000313" key="3">
    <source>
        <dbReference type="RefSeq" id="XP_026676730.1"/>
    </source>
</evidence>
<sequence length="384" mass="42178">MTATAAALKRLEALFQDVKLDDAAKSATQRKRSSIHEHVHFSSPIVEVDSKDCDIHGRRGSMGNLLSARRDSLGRRDSIPGINAVPAACLRRRDSLVLGSGVKDLSHVSSFPSSLRKDSLGTSSGSLVRKDSTGTSARRDSNASLRKDSRKDSLNSNASIRKDSLNRRRFSTDSLDGLSRRHSWDPNRRGSSGSSGGWDDPIYEEGGGIHINKPYSRSDGDGQSNSGRPRFVPVTTLEDAQAVRCAEFHPNGNIYAVGSNSKTLRICAYPKLTDLRVRIPDGEPHCIEAMSGVHSPLNPSFKCKRVKVDKCRVMDSKMRPLWIVFENCLRLTLATSHLPIHINLTQPEWWPGEASNALLPRWSPMGIPSTTNATLLNFSEPNGM</sequence>
<dbReference type="PANTHER" id="PTHR19863">
    <property type="entry name" value="NEMITIN (NEURONAL ENRICHED MAP INTERACTING PROTEIN) HOMOLOG"/>
    <property type="match status" value="1"/>
</dbReference>
<proteinExistence type="predicted"/>
<accession>A0A3Q0IQW1</accession>
<evidence type="ECO:0000313" key="2">
    <source>
        <dbReference type="Proteomes" id="UP000079169"/>
    </source>
</evidence>
<protein>
    <submittedName>
        <fullName evidence="3">Uncharacterized protein LOC108251946</fullName>
    </submittedName>
</protein>
<dbReference type="AlphaFoldDB" id="A0A3Q0IQW1"/>
<dbReference type="PANTHER" id="PTHR19863:SF5">
    <property type="entry name" value="WD REPEAT-CONTAINING PROTEIN 47"/>
    <property type="match status" value="1"/>
</dbReference>